<dbReference type="GO" id="GO:0006281">
    <property type="term" value="P:DNA repair"/>
    <property type="evidence" value="ECO:0007669"/>
    <property type="project" value="UniProtKB-KW"/>
</dbReference>
<dbReference type="InterPro" id="IPR014001">
    <property type="entry name" value="Helicase_ATP-bd"/>
</dbReference>
<dbReference type="PROSITE" id="PS51192">
    <property type="entry name" value="HELICASE_ATP_BIND_1"/>
    <property type="match status" value="1"/>
</dbReference>
<dbReference type="GO" id="GO:0043590">
    <property type="term" value="C:bacterial nucleoid"/>
    <property type="evidence" value="ECO:0007669"/>
    <property type="project" value="TreeGrafter"/>
</dbReference>
<keyword evidence="4" id="KW-0479">Metal-binding</keyword>
<dbReference type="Pfam" id="PF14493">
    <property type="entry name" value="HTH_40"/>
    <property type="match status" value="1"/>
</dbReference>
<keyword evidence="5" id="KW-0547">Nucleotide-binding</keyword>
<evidence type="ECO:0000256" key="15">
    <source>
        <dbReference type="ARBA" id="ARBA00034617"/>
    </source>
</evidence>
<organism evidence="20 21">
    <name type="scientific">Alkalicoccobacillus porphyridii</name>
    <dbReference type="NCBI Taxonomy" id="2597270"/>
    <lineage>
        <taxon>Bacteria</taxon>
        <taxon>Bacillati</taxon>
        <taxon>Bacillota</taxon>
        <taxon>Bacilli</taxon>
        <taxon>Bacillales</taxon>
        <taxon>Bacillaceae</taxon>
        <taxon>Alkalicoccobacillus</taxon>
    </lineage>
</organism>
<comment type="similarity">
    <text evidence="3">Belongs to the helicase family. RecQ subfamily.</text>
</comment>
<keyword evidence="14" id="KW-0413">Isomerase</keyword>
<dbReference type="InterPro" id="IPR010997">
    <property type="entry name" value="HRDC-like_sf"/>
</dbReference>
<evidence type="ECO:0000256" key="13">
    <source>
        <dbReference type="ARBA" id="ARBA00023204"/>
    </source>
</evidence>
<dbReference type="InterPro" id="IPR006293">
    <property type="entry name" value="DNA_helicase_ATP-dep_RecQ_bac"/>
</dbReference>
<evidence type="ECO:0000256" key="9">
    <source>
        <dbReference type="ARBA" id="ARBA00022833"/>
    </source>
</evidence>
<dbReference type="PROSITE" id="PS50967">
    <property type="entry name" value="HRDC"/>
    <property type="match status" value="1"/>
</dbReference>
<evidence type="ECO:0000256" key="6">
    <source>
        <dbReference type="ARBA" id="ARBA00022763"/>
    </source>
</evidence>
<evidence type="ECO:0000256" key="1">
    <source>
        <dbReference type="ARBA" id="ARBA00001946"/>
    </source>
</evidence>
<dbReference type="EC" id="5.6.2.4" evidence="16"/>
<keyword evidence="12" id="KW-0233">DNA recombination</keyword>
<evidence type="ECO:0000259" key="17">
    <source>
        <dbReference type="PROSITE" id="PS50967"/>
    </source>
</evidence>
<dbReference type="SMART" id="SM00956">
    <property type="entry name" value="RQC"/>
    <property type="match status" value="1"/>
</dbReference>
<evidence type="ECO:0000256" key="11">
    <source>
        <dbReference type="ARBA" id="ARBA00023125"/>
    </source>
</evidence>
<dbReference type="Pfam" id="PF00271">
    <property type="entry name" value="Helicase_C"/>
    <property type="match status" value="1"/>
</dbReference>
<dbReference type="InterPro" id="IPR032284">
    <property type="entry name" value="RecQ_Zn-bd"/>
</dbReference>
<dbReference type="GO" id="GO:0016787">
    <property type="term" value="F:hydrolase activity"/>
    <property type="evidence" value="ECO:0007669"/>
    <property type="project" value="UniProtKB-KW"/>
</dbReference>
<evidence type="ECO:0000256" key="8">
    <source>
        <dbReference type="ARBA" id="ARBA00022806"/>
    </source>
</evidence>
<dbReference type="NCBIfam" id="TIGR01389">
    <property type="entry name" value="recQ"/>
    <property type="match status" value="1"/>
</dbReference>
<dbReference type="InterPro" id="IPR011545">
    <property type="entry name" value="DEAD/DEAH_box_helicase_dom"/>
</dbReference>
<dbReference type="Pfam" id="PF00270">
    <property type="entry name" value="DEAD"/>
    <property type="match status" value="1"/>
</dbReference>
<dbReference type="Gene3D" id="3.40.50.300">
    <property type="entry name" value="P-loop containing nucleotide triphosphate hydrolases"/>
    <property type="match status" value="2"/>
</dbReference>
<reference evidence="20 21" key="1">
    <citation type="submission" date="2019-07" db="EMBL/GenBank/DDBJ databases">
        <authorList>
            <person name="Park Y.J."/>
            <person name="Jeong S.E."/>
            <person name="Jung H.S."/>
        </authorList>
    </citation>
    <scope>NUCLEOTIDE SEQUENCE [LARGE SCALE GENOMIC DNA]</scope>
    <source>
        <strain evidence="21">P16(2019)</strain>
    </source>
</reference>
<dbReference type="SMART" id="SM00341">
    <property type="entry name" value="HRDC"/>
    <property type="match status" value="1"/>
</dbReference>
<dbReference type="SUPFAM" id="SSF52540">
    <property type="entry name" value="P-loop containing nucleoside triphosphate hydrolases"/>
    <property type="match status" value="1"/>
</dbReference>
<comment type="caution">
    <text evidence="20">The sequence shown here is derived from an EMBL/GenBank/DDBJ whole genome shotgun (WGS) entry which is preliminary data.</text>
</comment>
<evidence type="ECO:0000313" key="20">
    <source>
        <dbReference type="EMBL" id="TSB45111.1"/>
    </source>
</evidence>
<dbReference type="InterPro" id="IPR036388">
    <property type="entry name" value="WH-like_DNA-bd_sf"/>
</dbReference>
<dbReference type="NCBIfam" id="TIGR00614">
    <property type="entry name" value="recQ_fam"/>
    <property type="match status" value="1"/>
</dbReference>
<dbReference type="SUPFAM" id="SSF46785">
    <property type="entry name" value="Winged helix' DNA-binding domain"/>
    <property type="match status" value="1"/>
</dbReference>
<dbReference type="GO" id="GO:0005524">
    <property type="term" value="F:ATP binding"/>
    <property type="evidence" value="ECO:0007669"/>
    <property type="project" value="UniProtKB-KW"/>
</dbReference>
<dbReference type="GO" id="GO:0006260">
    <property type="term" value="P:DNA replication"/>
    <property type="evidence" value="ECO:0007669"/>
    <property type="project" value="InterPro"/>
</dbReference>
<dbReference type="InterPro" id="IPR027417">
    <property type="entry name" value="P-loop_NTPase"/>
</dbReference>
<keyword evidence="6" id="KW-0227">DNA damage</keyword>
<evidence type="ECO:0000259" key="18">
    <source>
        <dbReference type="PROSITE" id="PS51192"/>
    </source>
</evidence>
<dbReference type="GO" id="GO:0030894">
    <property type="term" value="C:replisome"/>
    <property type="evidence" value="ECO:0007669"/>
    <property type="project" value="TreeGrafter"/>
</dbReference>
<dbReference type="InterPro" id="IPR036390">
    <property type="entry name" value="WH_DNA-bd_sf"/>
</dbReference>
<dbReference type="Gene3D" id="1.10.10.10">
    <property type="entry name" value="Winged helix-like DNA-binding domain superfamily/Winged helix DNA-binding domain"/>
    <property type="match status" value="1"/>
</dbReference>
<comment type="cofactor">
    <cofactor evidence="2">
        <name>Zn(2+)</name>
        <dbReference type="ChEBI" id="CHEBI:29105"/>
    </cofactor>
</comment>
<dbReference type="InterPro" id="IPR004589">
    <property type="entry name" value="DNA_helicase_ATP-dep_RecQ"/>
</dbReference>
<dbReference type="EMBL" id="VLXZ01000014">
    <property type="protein sequence ID" value="TSB45111.1"/>
    <property type="molecule type" value="Genomic_DNA"/>
</dbReference>
<dbReference type="GO" id="GO:0005737">
    <property type="term" value="C:cytoplasm"/>
    <property type="evidence" value="ECO:0007669"/>
    <property type="project" value="TreeGrafter"/>
</dbReference>
<keyword evidence="8 20" id="KW-0347">Helicase</keyword>
<dbReference type="GO" id="GO:0043138">
    <property type="term" value="F:3'-5' DNA helicase activity"/>
    <property type="evidence" value="ECO:0007669"/>
    <property type="project" value="UniProtKB-EC"/>
</dbReference>
<evidence type="ECO:0000256" key="3">
    <source>
        <dbReference type="ARBA" id="ARBA00005446"/>
    </source>
</evidence>
<sequence>MATQYSQEQAVQLLKQTYGYEQFRPGQQKVIHQVLAGHDTLAIMPTGGGKSICYQLPAMMLEGVTIVISPLISLMKDQVDALGQLGVESTYINSSLSYQEEQHRLQGITEGKFKLIYVAPERLENQSFYRILSSVTVSLVAIDEAHCMSQWGHDFRPSYMNIPSWLDSLPSKPVILALTATATLQVQEDLQLHLSILPTHSVVTGFARPNLQFQVVKGMDKRAYITKYLEHHQSEPGIIYVSTRKEANQLADFLNKKHWNTGVYHGGMTEPERTASQEDFLYDRVQVMIATNAFGMGINKSNVRYVLHYNLPKNLEAYYQEAGRAGRDGEKGECVLLFSGQDIRTQQFFIEQSEADEQFKKNEFSKLQKMISYCHTEGCLQTMILHYFGEEEEQPCGRCSNCLHEGESQDCTKEAQMVFSCVKRMRERYGKLMIAQVLTGSSNQKVKQFNLDQLPTYGLMKNQTLKSVQAFIDYLVAEEYLGRTNSEFPTIKLNELAVNVLLGQQKVMRRVEPEVQRPEEQDEVFTHLRNLRKDLAAQEDIPPYLVFSDKTLKEMSRYIPVTEDQFAQISGVGEQKKKKYAQVFIEVLQNYEDQKPDVEIKSDSAPTPLKSKAITKDNHLQTAKLFSEGATIQQLVDTRQLTERTIINHLIRAESEGEELKLAELVDPKKRELILQTAEQVGSDLLRPIKDHLPEEITYEEIRFVIGK</sequence>
<accession>A0A553ZUE9</accession>
<evidence type="ECO:0000256" key="7">
    <source>
        <dbReference type="ARBA" id="ARBA00022801"/>
    </source>
</evidence>
<dbReference type="OrthoDB" id="9763310at2"/>
<keyword evidence="13" id="KW-0234">DNA repair</keyword>
<evidence type="ECO:0000256" key="2">
    <source>
        <dbReference type="ARBA" id="ARBA00001947"/>
    </source>
</evidence>
<dbReference type="SMART" id="SM00490">
    <property type="entry name" value="HELICc"/>
    <property type="match status" value="1"/>
</dbReference>
<dbReference type="InterPro" id="IPR018982">
    <property type="entry name" value="RQC_domain"/>
</dbReference>
<dbReference type="RefSeq" id="WP_143850193.1">
    <property type="nucleotide sequence ID" value="NZ_VLXZ01000014.1"/>
</dbReference>
<comment type="catalytic activity">
    <reaction evidence="15">
        <text>Couples ATP hydrolysis with the unwinding of duplex DNA by translocating in the 3'-5' direction.</text>
        <dbReference type="EC" id="5.6.2.4"/>
    </reaction>
</comment>
<evidence type="ECO:0000256" key="16">
    <source>
        <dbReference type="NCBIfam" id="TIGR01389"/>
    </source>
</evidence>
<gene>
    <name evidence="20" type="primary">recQ</name>
    <name evidence="20" type="ORF">FN960_17680</name>
</gene>
<dbReference type="PROSITE" id="PS51194">
    <property type="entry name" value="HELICASE_CTER"/>
    <property type="match status" value="1"/>
</dbReference>
<evidence type="ECO:0000256" key="12">
    <source>
        <dbReference type="ARBA" id="ARBA00023172"/>
    </source>
</evidence>
<feature type="domain" description="Helicase C-terminal" evidence="19">
    <location>
        <begin position="224"/>
        <end position="371"/>
    </location>
</feature>
<dbReference type="GO" id="GO:0009432">
    <property type="term" value="P:SOS response"/>
    <property type="evidence" value="ECO:0007669"/>
    <property type="project" value="UniProtKB-UniRule"/>
</dbReference>
<protein>
    <recommendedName>
        <fullName evidence="16">DNA helicase RecQ</fullName>
        <ecNumber evidence="16">5.6.2.4</ecNumber>
    </recommendedName>
</protein>
<dbReference type="GO" id="GO:0046872">
    <property type="term" value="F:metal ion binding"/>
    <property type="evidence" value="ECO:0007669"/>
    <property type="project" value="UniProtKB-KW"/>
</dbReference>
<dbReference type="SUPFAM" id="SSF47819">
    <property type="entry name" value="HRDC-like"/>
    <property type="match status" value="1"/>
</dbReference>
<dbReference type="GO" id="GO:0009378">
    <property type="term" value="F:four-way junction helicase activity"/>
    <property type="evidence" value="ECO:0007669"/>
    <property type="project" value="TreeGrafter"/>
</dbReference>
<comment type="cofactor">
    <cofactor evidence="1">
        <name>Mg(2+)</name>
        <dbReference type="ChEBI" id="CHEBI:18420"/>
    </cofactor>
</comment>
<keyword evidence="9" id="KW-0862">Zinc</keyword>
<dbReference type="SMART" id="SM00487">
    <property type="entry name" value="DEXDc"/>
    <property type="match status" value="1"/>
</dbReference>
<dbReference type="PANTHER" id="PTHR13710">
    <property type="entry name" value="DNA HELICASE RECQ FAMILY MEMBER"/>
    <property type="match status" value="1"/>
</dbReference>
<evidence type="ECO:0000256" key="4">
    <source>
        <dbReference type="ARBA" id="ARBA00022723"/>
    </source>
</evidence>
<keyword evidence="7 20" id="KW-0378">Hydrolase</keyword>
<dbReference type="PANTHER" id="PTHR13710:SF105">
    <property type="entry name" value="ATP-DEPENDENT DNA HELICASE Q1"/>
    <property type="match status" value="1"/>
</dbReference>
<dbReference type="Pfam" id="PF00570">
    <property type="entry name" value="HRDC"/>
    <property type="match status" value="1"/>
</dbReference>
<keyword evidence="10" id="KW-0067">ATP-binding</keyword>
<dbReference type="FunFam" id="3.40.50.300:FF:000296">
    <property type="entry name" value="ATP-dependent DNA helicase RecQ"/>
    <property type="match status" value="1"/>
</dbReference>
<dbReference type="Gene3D" id="1.10.150.80">
    <property type="entry name" value="HRDC domain"/>
    <property type="match status" value="1"/>
</dbReference>
<dbReference type="InterPro" id="IPR002121">
    <property type="entry name" value="HRDC_dom"/>
</dbReference>
<dbReference type="CDD" id="cd17920">
    <property type="entry name" value="DEXHc_RecQ"/>
    <property type="match status" value="1"/>
</dbReference>
<evidence type="ECO:0000313" key="21">
    <source>
        <dbReference type="Proteomes" id="UP000318521"/>
    </source>
</evidence>
<keyword evidence="11" id="KW-0238">DNA-binding</keyword>
<evidence type="ECO:0000256" key="5">
    <source>
        <dbReference type="ARBA" id="ARBA00022741"/>
    </source>
</evidence>
<dbReference type="Pfam" id="PF09382">
    <property type="entry name" value="RQC"/>
    <property type="match status" value="1"/>
</dbReference>
<dbReference type="GO" id="GO:0003677">
    <property type="term" value="F:DNA binding"/>
    <property type="evidence" value="ECO:0007669"/>
    <property type="project" value="UniProtKB-KW"/>
</dbReference>
<name>A0A553ZUE9_9BACI</name>
<dbReference type="InterPro" id="IPR044876">
    <property type="entry name" value="HRDC_dom_sf"/>
</dbReference>
<dbReference type="Pfam" id="PF16124">
    <property type="entry name" value="RecQ_Zn_bind"/>
    <property type="match status" value="1"/>
</dbReference>
<proteinExistence type="inferred from homology"/>
<evidence type="ECO:0000256" key="14">
    <source>
        <dbReference type="ARBA" id="ARBA00023235"/>
    </source>
</evidence>
<feature type="domain" description="Helicase ATP-binding" evidence="18">
    <location>
        <begin position="31"/>
        <end position="200"/>
    </location>
</feature>
<dbReference type="Proteomes" id="UP000318521">
    <property type="component" value="Unassembled WGS sequence"/>
</dbReference>
<evidence type="ECO:0000256" key="10">
    <source>
        <dbReference type="ARBA" id="ARBA00022840"/>
    </source>
</evidence>
<dbReference type="InterPro" id="IPR029491">
    <property type="entry name" value="Helicase_HTH"/>
</dbReference>
<dbReference type="GO" id="GO:0006310">
    <property type="term" value="P:DNA recombination"/>
    <property type="evidence" value="ECO:0007669"/>
    <property type="project" value="UniProtKB-UniRule"/>
</dbReference>
<evidence type="ECO:0000259" key="19">
    <source>
        <dbReference type="PROSITE" id="PS51194"/>
    </source>
</evidence>
<feature type="domain" description="HRDC" evidence="17">
    <location>
        <begin position="518"/>
        <end position="598"/>
    </location>
</feature>
<dbReference type="InterPro" id="IPR001650">
    <property type="entry name" value="Helicase_C-like"/>
</dbReference>
<dbReference type="AlphaFoldDB" id="A0A553ZUE9"/>
<keyword evidence="21" id="KW-1185">Reference proteome</keyword>